<proteinExistence type="predicted"/>
<feature type="transmembrane region" description="Helical" evidence="2">
    <location>
        <begin position="30"/>
        <end position="51"/>
    </location>
</feature>
<evidence type="ECO:0000256" key="2">
    <source>
        <dbReference type="SAM" id="Phobius"/>
    </source>
</evidence>
<protein>
    <submittedName>
        <fullName evidence="3">Uncharacterized protein</fullName>
    </submittedName>
</protein>
<comment type="caution">
    <text evidence="3">The sequence shown here is derived from an EMBL/GenBank/DDBJ whole genome shotgun (WGS) entry which is preliminary data.</text>
</comment>
<keyword evidence="2" id="KW-0812">Transmembrane</keyword>
<sequence>MAFIHERESFPRGRKAQNQKHSKPLGQGGIIGIIVAIVVVIVIFLVLYLYLRKKKRPARVRGLEIRHTTAT</sequence>
<dbReference type="EMBL" id="ML986698">
    <property type="protein sequence ID" value="KAF2259802.1"/>
    <property type="molecule type" value="Genomic_DNA"/>
</dbReference>
<feature type="compositionally biased region" description="Basic and acidic residues" evidence="1">
    <location>
        <begin position="1"/>
        <end position="11"/>
    </location>
</feature>
<evidence type="ECO:0000313" key="3">
    <source>
        <dbReference type="EMBL" id="KAF2259802.1"/>
    </source>
</evidence>
<evidence type="ECO:0000256" key="1">
    <source>
        <dbReference type="SAM" id="MobiDB-lite"/>
    </source>
</evidence>
<keyword evidence="2" id="KW-0472">Membrane</keyword>
<name>A0A9P4K1W1_9PLEO</name>
<dbReference type="AlphaFoldDB" id="A0A9P4K1W1"/>
<keyword evidence="2" id="KW-1133">Transmembrane helix</keyword>
<reference evidence="4" key="1">
    <citation type="journal article" date="2020" name="Stud. Mycol.">
        <title>101 Dothideomycetes genomes: A test case for predicting lifestyles and emergence of pathogens.</title>
        <authorList>
            <person name="Haridas S."/>
            <person name="Albert R."/>
            <person name="Binder M."/>
            <person name="Bloem J."/>
            <person name="LaButti K."/>
            <person name="Salamov A."/>
            <person name="Andreopoulos B."/>
            <person name="Baker S."/>
            <person name="Barry K."/>
            <person name="Bills G."/>
            <person name="Bluhm B."/>
            <person name="Cannon C."/>
            <person name="Castanera R."/>
            <person name="Culley D."/>
            <person name="Daum C."/>
            <person name="Ezra D."/>
            <person name="Gonzalez J."/>
            <person name="Henrissat B."/>
            <person name="Kuo A."/>
            <person name="Liang C."/>
            <person name="Lipzen A."/>
            <person name="Lutzoni F."/>
            <person name="Magnuson J."/>
            <person name="Mondo S."/>
            <person name="Nolan M."/>
            <person name="Ohm R."/>
            <person name="Pangilinan J."/>
            <person name="Park H.-J."/>
            <person name="Ramirez L."/>
            <person name="Alfaro M."/>
            <person name="Sun H."/>
            <person name="Tritt A."/>
            <person name="Yoshinaga Y."/>
            <person name="Zwiers L.-H."/>
            <person name="Turgeon B."/>
            <person name="Goodwin S."/>
            <person name="Spatafora J."/>
            <person name="Crous P."/>
            <person name="Grigoriev I."/>
        </authorList>
    </citation>
    <scope>NUCLEOTIDE SEQUENCE [LARGE SCALE GENOMIC DNA]</scope>
    <source>
        <strain evidence="4">CBS 304.66</strain>
    </source>
</reference>
<organism evidence="3 4">
    <name type="scientific">Lojkania enalia</name>
    <dbReference type="NCBI Taxonomy" id="147567"/>
    <lineage>
        <taxon>Eukaryota</taxon>
        <taxon>Fungi</taxon>
        <taxon>Dikarya</taxon>
        <taxon>Ascomycota</taxon>
        <taxon>Pezizomycotina</taxon>
        <taxon>Dothideomycetes</taxon>
        <taxon>Pleosporomycetidae</taxon>
        <taxon>Pleosporales</taxon>
        <taxon>Pleosporales incertae sedis</taxon>
        <taxon>Lojkania</taxon>
    </lineage>
</organism>
<keyword evidence="4" id="KW-1185">Reference proteome</keyword>
<feature type="compositionally biased region" description="Basic residues" evidence="1">
    <location>
        <begin position="12"/>
        <end position="23"/>
    </location>
</feature>
<feature type="region of interest" description="Disordered" evidence="1">
    <location>
        <begin position="1"/>
        <end position="26"/>
    </location>
</feature>
<dbReference type="Proteomes" id="UP000800093">
    <property type="component" value="Unassembled WGS sequence"/>
</dbReference>
<evidence type="ECO:0000313" key="4">
    <source>
        <dbReference type="Proteomes" id="UP000800093"/>
    </source>
</evidence>
<accession>A0A9P4K1W1</accession>
<gene>
    <name evidence="3" type="ORF">CC78DRAFT_536841</name>
</gene>